<organism evidence="2 3">
    <name type="scientific">Mycena albidolilacea</name>
    <dbReference type="NCBI Taxonomy" id="1033008"/>
    <lineage>
        <taxon>Eukaryota</taxon>
        <taxon>Fungi</taxon>
        <taxon>Dikarya</taxon>
        <taxon>Basidiomycota</taxon>
        <taxon>Agaricomycotina</taxon>
        <taxon>Agaricomycetes</taxon>
        <taxon>Agaricomycetidae</taxon>
        <taxon>Agaricales</taxon>
        <taxon>Marasmiineae</taxon>
        <taxon>Mycenaceae</taxon>
        <taxon>Mycena</taxon>
    </lineage>
</organism>
<dbReference type="SUPFAM" id="SSF53335">
    <property type="entry name" value="S-adenosyl-L-methionine-dependent methyltransferases"/>
    <property type="match status" value="1"/>
</dbReference>
<evidence type="ECO:0000313" key="3">
    <source>
        <dbReference type="Proteomes" id="UP001218218"/>
    </source>
</evidence>
<gene>
    <name evidence="2" type="ORF">DFH08DRAFT_685385</name>
</gene>
<dbReference type="Proteomes" id="UP001218218">
    <property type="component" value="Unassembled WGS sequence"/>
</dbReference>
<dbReference type="InterPro" id="IPR029063">
    <property type="entry name" value="SAM-dependent_MTases_sf"/>
</dbReference>
<dbReference type="InterPro" id="IPR025714">
    <property type="entry name" value="Methyltranfer_dom"/>
</dbReference>
<feature type="non-terminal residue" evidence="2">
    <location>
        <position position="1"/>
    </location>
</feature>
<evidence type="ECO:0000259" key="1">
    <source>
        <dbReference type="Pfam" id="PF13847"/>
    </source>
</evidence>
<protein>
    <recommendedName>
        <fullName evidence="1">Methyltransferase domain-containing protein</fullName>
    </recommendedName>
</protein>
<evidence type="ECO:0000313" key="2">
    <source>
        <dbReference type="EMBL" id="KAJ7361072.1"/>
    </source>
</evidence>
<accession>A0AAD7F132</accession>
<dbReference type="Gene3D" id="3.40.50.150">
    <property type="entry name" value="Vaccinia Virus protein VP39"/>
    <property type="match status" value="1"/>
</dbReference>
<dbReference type="Pfam" id="PF13847">
    <property type="entry name" value="Methyltransf_31"/>
    <property type="match status" value="1"/>
</dbReference>
<proteinExistence type="predicted"/>
<dbReference type="EMBL" id="JARIHO010000005">
    <property type="protein sequence ID" value="KAJ7361072.1"/>
    <property type="molecule type" value="Genomic_DNA"/>
</dbReference>
<keyword evidence="3" id="KW-1185">Reference proteome</keyword>
<sequence>SGYPMHGHHESVVRSHSWRTAQHLCVYFLSSLAPNMQILDVGCGPGTIRADFAKLVPEGHIIGIERSAEDVLRAAAQGITT</sequence>
<reference evidence="2" key="1">
    <citation type="submission" date="2023-03" db="EMBL/GenBank/DDBJ databases">
        <title>Massive genome expansion in bonnet fungi (Mycena s.s.) driven by repeated elements and novel gene families across ecological guilds.</title>
        <authorList>
            <consortium name="Lawrence Berkeley National Laboratory"/>
            <person name="Harder C.B."/>
            <person name="Miyauchi S."/>
            <person name="Viragh M."/>
            <person name="Kuo A."/>
            <person name="Thoen E."/>
            <person name="Andreopoulos B."/>
            <person name="Lu D."/>
            <person name="Skrede I."/>
            <person name="Drula E."/>
            <person name="Henrissat B."/>
            <person name="Morin E."/>
            <person name="Kohler A."/>
            <person name="Barry K."/>
            <person name="LaButti K."/>
            <person name="Morin E."/>
            <person name="Salamov A."/>
            <person name="Lipzen A."/>
            <person name="Mereny Z."/>
            <person name="Hegedus B."/>
            <person name="Baldrian P."/>
            <person name="Stursova M."/>
            <person name="Weitz H."/>
            <person name="Taylor A."/>
            <person name="Grigoriev I.V."/>
            <person name="Nagy L.G."/>
            <person name="Martin F."/>
            <person name="Kauserud H."/>
        </authorList>
    </citation>
    <scope>NUCLEOTIDE SEQUENCE</scope>
    <source>
        <strain evidence="2">CBHHK002</strain>
    </source>
</reference>
<feature type="domain" description="Methyltransferase" evidence="1">
    <location>
        <begin position="34"/>
        <end position="74"/>
    </location>
</feature>
<dbReference type="AlphaFoldDB" id="A0AAD7F132"/>
<comment type="caution">
    <text evidence="2">The sequence shown here is derived from an EMBL/GenBank/DDBJ whole genome shotgun (WGS) entry which is preliminary data.</text>
</comment>
<dbReference type="CDD" id="cd02440">
    <property type="entry name" value="AdoMet_MTases"/>
    <property type="match status" value="1"/>
</dbReference>
<name>A0AAD7F132_9AGAR</name>